<dbReference type="NCBIfam" id="NF000405">
    <property type="entry name" value="HARLDQ_not_B3"/>
    <property type="match status" value="1"/>
</dbReference>
<dbReference type="NCBIfam" id="NF033105">
    <property type="entry name" value="bla_subclass_B3"/>
    <property type="match status" value="1"/>
</dbReference>
<reference evidence="3" key="1">
    <citation type="journal article" date="2004" name="Nat. Genet.">
        <title>Comparison of genome degradation in Paratyphi A and Typhi, human-restricted serovars of Salmonella enterica that cause typhoid.</title>
        <authorList>
            <person name="McClelland M."/>
            <person name="Sanderson K.E."/>
            <person name="Clifton S.W."/>
            <person name="Latreille P."/>
            <person name="Porwollik S."/>
            <person name="Sabo A."/>
            <person name="Meyer R."/>
            <person name="Bieri T."/>
            <person name="Ozersky P."/>
            <person name="McLellan M."/>
            <person name="Harkins C.R."/>
            <person name="Wang C."/>
            <person name="Nguyen C."/>
            <person name="Berghoff A."/>
            <person name="Elliott G."/>
            <person name="Kohlberg S."/>
            <person name="Strong C."/>
            <person name="Du F."/>
            <person name="Carter J."/>
            <person name="Kremizki C."/>
            <person name="Layman D."/>
            <person name="Leonard S."/>
            <person name="Sun H."/>
            <person name="Fulton L."/>
            <person name="Nash W."/>
            <person name="Miner T."/>
            <person name="Minx P."/>
            <person name="Delehaunty K."/>
            <person name="Fronick C."/>
            <person name="Magrini V."/>
            <person name="Nhan M."/>
            <person name="Warren W."/>
            <person name="Florea L."/>
            <person name="Spieth J."/>
            <person name="Wilson R.K."/>
        </authorList>
    </citation>
    <scope>NUCLEOTIDE SEQUENCE [LARGE SCALE GENOMIC DNA]</scope>
    <source>
        <strain evidence="3">ATCC 9150</strain>
    </source>
</reference>
<organism evidence="3">
    <name type="scientific">Salmonella paratyphi A (strain ATCC 9150 / SARB42)</name>
    <dbReference type="NCBI Taxonomy" id="295319"/>
    <lineage>
        <taxon>Bacteria</taxon>
        <taxon>Pseudomonadati</taxon>
        <taxon>Pseudomonadota</taxon>
        <taxon>Gammaproteobacteria</taxon>
        <taxon>Enterobacterales</taxon>
        <taxon>Enterobacteriaceae</taxon>
        <taxon>Salmonella</taxon>
    </lineage>
</organism>
<evidence type="ECO:0000313" key="4">
    <source>
        <dbReference type="EMBL" id="HAE6987963.1"/>
    </source>
</evidence>
<sequence length="294" mass="32218">MNRYVLFFVCIFSTSALPAMAALDPSQPLSPAPPLSLFKAWAKPMKPFQITEGVWYVGTENLSSILLTTPAGHILIDAGLDESAPQIKANIEAAGFRLTDVRYLLSSHARLDQAGGMARLKAWSGAQLVASQPNADQMARGGRQDFALGDALPFPPVTTDKIIHNQESISLGGVTVTALFTPGHLPGSTSWRVTLRNGKTLIYADSLATPDYLLINNKNYPDLVTDIQSSFKTLAAQHVDIFIANKGDRFGLLEKRQQLRNGDTQAFFDSNGLQQYVERSRQRFITQLTAQQPQ</sequence>
<dbReference type="InterPro" id="IPR036866">
    <property type="entry name" value="RibonucZ/Hydroxyglut_hydro"/>
</dbReference>
<dbReference type="EMBL" id="CP000026">
    <property type="protein sequence ID" value="AAV79390.1"/>
    <property type="molecule type" value="Genomic_DNA"/>
</dbReference>
<accession>A0A0H2WTS8</accession>
<dbReference type="AlphaFoldDB" id="A0A0H2WTS8"/>
<dbReference type="SMART" id="SM00849">
    <property type="entry name" value="Lactamase_B"/>
    <property type="match status" value="1"/>
</dbReference>
<dbReference type="Pfam" id="PF00753">
    <property type="entry name" value="Lactamase_B"/>
    <property type="match status" value="1"/>
</dbReference>
<feature type="chain" id="PRO_5038209328" evidence="1">
    <location>
        <begin position="22"/>
        <end position="294"/>
    </location>
</feature>
<feature type="domain" description="Metallo-beta-lactamase" evidence="2">
    <location>
        <begin position="61"/>
        <end position="246"/>
    </location>
</feature>
<evidence type="ECO:0000259" key="2">
    <source>
        <dbReference type="SMART" id="SM00849"/>
    </source>
</evidence>
<dbReference type="PANTHER" id="PTHR42773">
    <property type="entry name" value="METALLO-BETA-LACTAMASE-RELATED"/>
    <property type="match status" value="1"/>
</dbReference>
<protein>
    <submittedName>
        <fullName evidence="3">Beta-lactamase</fullName>
    </submittedName>
    <submittedName>
        <fullName evidence="4">HARLDQ motif MBL-fold protein</fullName>
    </submittedName>
</protein>
<feature type="signal peptide" evidence="1">
    <location>
        <begin position="1"/>
        <end position="21"/>
    </location>
</feature>
<reference evidence="4" key="2">
    <citation type="journal article" date="2018" name="Genome Biol.">
        <title>SKESA: strategic k-mer extension for scrupulous assemblies.</title>
        <authorList>
            <person name="Souvorov A."/>
            <person name="Agarwala R."/>
            <person name="Lipman D.J."/>
        </authorList>
    </citation>
    <scope>NUCLEOTIDE SEQUENCE</scope>
    <source>
        <strain evidence="4">ATCC 9150</strain>
    </source>
</reference>
<evidence type="ECO:0000256" key="1">
    <source>
        <dbReference type="SAM" id="SignalP"/>
    </source>
</evidence>
<evidence type="ECO:0000313" key="3">
    <source>
        <dbReference type="EMBL" id="AAV79390.1"/>
    </source>
</evidence>
<dbReference type="HOGENOM" id="CLU_066441_1_0_6"/>
<name>A0A0H2WTS8_SALPA</name>
<dbReference type="NCBIfam" id="NF012229">
    <property type="entry name" value="bla_class_B_core"/>
    <property type="match status" value="1"/>
</dbReference>
<keyword evidence="1" id="KW-0732">Signal</keyword>
<dbReference type="SUPFAM" id="SSF56281">
    <property type="entry name" value="Metallo-hydrolase/oxidoreductase"/>
    <property type="match status" value="1"/>
</dbReference>
<gene>
    <name evidence="3" type="ordered locus">SPA3589</name>
    <name evidence="4" type="ORF">GNB70_003737</name>
</gene>
<dbReference type="InterPro" id="IPR001279">
    <property type="entry name" value="Metallo-B-lactamas"/>
</dbReference>
<reference evidence="4" key="3">
    <citation type="submission" date="2018-07" db="EMBL/GenBank/DDBJ databases">
        <authorList>
            <consortium name="NCBI Pathogen Detection Project"/>
        </authorList>
    </citation>
    <scope>NUCLEOTIDE SEQUENCE</scope>
    <source>
        <strain evidence="4">ATCC 9150</strain>
    </source>
</reference>
<dbReference type="PANTHER" id="PTHR42773:SF1">
    <property type="entry name" value="METALLO-BETA-LACTAMASE FAMILY PROTEIN"/>
    <property type="match status" value="1"/>
</dbReference>
<dbReference type="EMBL" id="DAASTS010000021">
    <property type="protein sequence ID" value="HAE6987963.1"/>
    <property type="molecule type" value="Genomic_DNA"/>
</dbReference>
<dbReference type="Proteomes" id="UP000008185">
    <property type="component" value="Chromosome"/>
</dbReference>
<proteinExistence type="predicted"/>
<dbReference type="RefSeq" id="WP_001083231.1">
    <property type="nucleotide sequence ID" value="NC_006511.1"/>
</dbReference>
<dbReference type="KEGG" id="spt:SPA3589"/>
<dbReference type="Gene3D" id="3.60.15.10">
    <property type="entry name" value="Ribonuclease Z/Hydroxyacylglutathione hydrolase-like"/>
    <property type="match status" value="1"/>
</dbReference>